<organism evidence="16">
    <name type="scientific">Shewanella xiamenensis</name>
    <dbReference type="NCBI Taxonomy" id="332186"/>
    <lineage>
        <taxon>Bacteria</taxon>
        <taxon>Pseudomonadati</taxon>
        <taxon>Pseudomonadota</taxon>
        <taxon>Gammaproteobacteria</taxon>
        <taxon>Alteromonadales</taxon>
        <taxon>Shewanellaceae</taxon>
        <taxon>Shewanella</taxon>
    </lineage>
</organism>
<evidence type="ECO:0000256" key="8">
    <source>
        <dbReference type="ARBA" id="ARBA00023136"/>
    </source>
</evidence>
<keyword evidence="7 12" id="KW-0798">TonB box</keyword>
<proteinExistence type="inferred from homology"/>
<feature type="domain" description="TonB-dependent receptor plug" evidence="15">
    <location>
        <begin position="55"/>
        <end position="163"/>
    </location>
</feature>
<dbReference type="InterPro" id="IPR000531">
    <property type="entry name" value="Beta-barrel_TonB"/>
</dbReference>
<keyword evidence="6 13" id="KW-0732">Signal</keyword>
<dbReference type="RefSeq" id="WP_279254500.1">
    <property type="nucleotide sequence ID" value="NZ_SUNE01000001.1"/>
</dbReference>
<dbReference type="Gene3D" id="2.170.130.10">
    <property type="entry name" value="TonB-dependent receptor, plug domain"/>
    <property type="match status" value="1"/>
</dbReference>
<dbReference type="PANTHER" id="PTHR30069:SF29">
    <property type="entry name" value="HEMOGLOBIN AND HEMOGLOBIN-HAPTOGLOBIN-BINDING PROTEIN 1-RELATED"/>
    <property type="match status" value="1"/>
</dbReference>
<evidence type="ECO:0000256" key="7">
    <source>
        <dbReference type="ARBA" id="ARBA00023077"/>
    </source>
</evidence>
<dbReference type="PANTHER" id="PTHR30069">
    <property type="entry name" value="TONB-DEPENDENT OUTER MEMBRANE RECEPTOR"/>
    <property type="match status" value="1"/>
</dbReference>
<dbReference type="GO" id="GO:0009279">
    <property type="term" value="C:cell outer membrane"/>
    <property type="evidence" value="ECO:0007669"/>
    <property type="project" value="UniProtKB-SubCell"/>
</dbReference>
<dbReference type="InterPro" id="IPR039426">
    <property type="entry name" value="TonB-dep_rcpt-like"/>
</dbReference>
<dbReference type="InterPro" id="IPR037066">
    <property type="entry name" value="Plug_dom_sf"/>
</dbReference>
<dbReference type="SUPFAM" id="SSF56935">
    <property type="entry name" value="Porins"/>
    <property type="match status" value="1"/>
</dbReference>
<feature type="chain" id="PRO_5043722978" evidence="13">
    <location>
        <begin position="33"/>
        <end position="764"/>
    </location>
</feature>
<evidence type="ECO:0000256" key="12">
    <source>
        <dbReference type="RuleBase" id="RU003357"/>
    </source>
</evidence>
<evidence type="ECO:0000256" key="5">
    <source>
        <dbReference type="ARBA" id="ARBA00022692"/>
    </source>
</evidence>
<dbReference type="PROSITE" id="PS52016">
    <property type="entry name" value="TONB_DEPENDENT_REC_3"/>
    <property type="match status" value="1"/>
</dbReference>
<feature type="signal peptide" evidence="13">
    <location>
        <begin position="1"/>
        <end position="32"/>
    </location>
</feature>
<evidence type="ECO:0000256" key="11">
    <source>
        <dbReference type="PROSITE-ProRule" id="PRU01360"/>
    </source>
</evidence>
<evidence type="ECO:0000256" key="1">
    <source>
        <dbReference type="ARBA" id="ARBA00004571"/>
    </source>
</evidence>
<dbReference type="Proteomes" id="UP001152518">
    <property type="component" value="Unassembled WGS sequence"/>
</dbReference>
<evidence type="ECO:0000256" key="6">
    <source>
        <dbReference type="ARBA" id="ARBA00022729"/>
    </source>
</evidence>
<reference evidence="16" key="1">
    <citation type="journal article" date="2019" name="Int J Environ Res Public Health">
        <title>Characterization of Chromosome-Mediated BlaOXA-894 in Shewanella xiamenensis Isolated from Pig Wastewater.</title>
        <authorList>
            <person name="Zou H."/>
            <person name="Zhou Z."/>
            <person name="Xia H."/>
            <person name="Zhao Q."/>
            <person name="Li X."/>
        </authorList>
    </citation>
    <scope>NUCLEOTIDE SEQUENCE</scope>
    <source>
        <strain evidence="16">2015oxa</strain>
    </source>
</reference>
<keyword evidence="10 11" id="KW-0998">Cell outer membrane</keyword>
<evidence type="ECO:0000256" key="3">
    <source>
        <dbReference type="ARBA" id="ARBA00022448"/>
    </source>
</evidence>
<evidence type="ECO:0000313" key="16">
    <source>
        <dbReference type="EMBL" id="MDG5898422.1"/>
    </source>
</evidence>
<feature type="domain" description="TonB-dependent receptor-like beta-barrel" evidence="14">
    <location>
        <begin position="278"/>
        <end position="740"/>
    </location>
</feature>
<evidence type="ECO:0000256" key="10">
    <source>
        <dbReference type="ARBA" id="ARBA00023237"/>
    </source>
</evidence>
<evidence type="ECO:0000256" key="9">
    <source>
        <dbReference type="ARBA" id="ARBA00023170"/>
    </source>
</evidence>
<evidence type="ECO:0000259" key="15">
    <source>
        <dbReference type="Pfam" id="PF07715"/>
    </source>
</evidence>
<dbReference type="CDD" id="cd01347">
    <property type="entry name" value="ligand_gated_channel"/>
    <property type="match status" value="1"/>
</dbReference>
<keyword evidence="4 11" id="KW-1134">Transmembrane beta strand</keyword>
<dbReference type="GO" id="GO:0044718">
    <property type="term" value="P:siderophore transmembrane transport"/>
    <property type="evidence" value="ECO:0007669"/>
    <property type="project" value="TreeGrafter"/>
</dbReference>
<comment type="subcellular location">
    <subcellularLocation>
        <location evidence="1 11">Cell outer membrane</location>
        <topology evidence="1 11">Multi-pass membrane protein</topology>
    </subcellularLocation>
</comment>
<evidence type="ECO:0000259" key="14">
    <source>
        <dbReference type="Pfam" id="PF00593"/>
    </source>
</evidence>
<sequence>MMYQGNPIHVPYPLSVLTLALVLASAGGQAQASTTKVPDDMEVIVVSATRTTQDIKSSPSAINVITQEDIQGMTLFTIDEALGKTTGVMNRRTKGFMETTPSLTMRGLSNARDTLVLVDGVPQNDSRNGQVNWTMIDSENVQQIEVVRGPFSSLYGGNAIGGVVNIFTKVPEENSFSMKLGIGGPADSIAPENFSDQALQGTLKILDSVALGANYRKRETDGYPTTHVNVSDAVIDKLPEGVTGWVPYTTNVGGKSNLIGDMGDNWFNDETYGLRLTYTPSDDTRLDLSYANSDSVYGYDQPHSLLRTTEVTASGKVDNIPTYGNIPITTWLNGALFARGGSTTQTNTGLNLSTSWDQINLHISAGYISKETTTIIAGLTTANAGHAPMNPVTFEGGDGRLAPATESSRKSIDVQLDMPLGDNHTLVLGVAANEGDVTEERWSLSNWTDPKSKVFMSAVTTAKDQIRSFYVQDAWQLNNEFTVYIGARQDWWEMRGGESHSYTQAGGTGSITYDKVTDSPISPKISMVYKPNTDTSYRASLGKAFRAPNLYEFFGTASLGGNIYVGNPDLKPETLVSWELGVDHSFQNNINAIATIYRSEIDDRIATQTVDGISMPQNVAEAEIQGIELELKGTWDYGLGWSANYTYTDSEVTKDPNPNVVGKALPQTPKNMYNLNLNWRQGSWYITANHSYQSKRFTNVTNTDVVTHVPGSTDSFKLTDVKTTYFVSDNITASLGINNLFNEQYNQFYVSPGRFWFAELRLSY</sequence>
<keyword evidence="5 11" id="KW-0812">Transmembrane</keyword>
<dbReference type="GO" id="GO:0015344">
    <property type="term" value="F:siderophore uptake transmembrane transporter activity"/>
    <property type="evidence" value="ECO:0007669"/>
    <property type="project" value="TreeGrafter"/>
</dbReference>
<dbReference type="EMBL" id="SUNE01000001">
    <property type="protein sequence ID" value="MDG5898422.1"/>
    <property type="molecule type" value="Genomic_DNA"/>
</dbReference>
<protein>
    <submittedName>
        <fullName evidence="16">TonB-dependent receptor</fullName>
    </submittedName>
</protein>
<name>A0AAW6QSW1_9GAMM</name>
<gene>
    <name evidence="16" type="ORF">E2650_00585</name>
</gene>
<dbReference type="Pfam" id="PF07715">
    <property type="entry name" value="Plug"/>
    <property type="match status" value="1"/>
</dbReference>
<comment type="similarity">
    <text evidence="2">Belongs to the TonB-dependent receptor family. Hemoglobin/haptoglobin binding protein subfamily.</text>
</comment>
<keyword evidence="3 11" id="KW-0813">Transport</keyword>
<accession>A0AAW6QSW1</accession>
<evidence type="ECO:0000256" key="13">
    <source>
        <dbReference type="SAM" id="SignalP"/>
    </source>
</evidence>
<dbReference type="Gene3D" id="2.40.170.20">
    <property type="entry name" value="TonB-dependent receptor, beta-barrel domain"/>
    <property type="match status" value="1"/>
</dbReference>
<evidence type="ECO:0000256" key="2">
    <source>
        <dbReference type="ARBA" id="ARBA00008143"/>
    </source>
</evidence>
<dbReference type="AlphaFoldDB" id="A0AAW6QSW1"/>
<keyword evidence="8 11" id="KW-0472">Membrane</keyword>
<keyword evidence="9 16" id="KW-0675">Receptor</keyword>
<comment type="caution">
    <text evidence="16">The sequence shown here is derived from an EMBL/GenBank/DDBJ whole genome shotgun (WGS) entry which is preliminary data.</text>
</comment>
<dbReference type="InterPro" id="IPR012910">
    <property type="entry name" value="Plug_dom"/>
</dbReference>
<dbReference type="InterPro" id="IPR036942">
    <property type="entry name" value="Beta-barrel_TonB_sf"/>
</dbReference>
<evidence type="ECO:0000256" key="4">
    <source>
        <dbReference type="ARBA" id="ARBA00022452"/>
    </source>
</evidence>
<reference evidence="16" key="2">
    <citation type="submission" date="2019-04" db="EMBL/GenBank/DDBJ databases">
        <authorList>
            <person name="Zou H."/>
        </authorList>
    </citation>
    <scope>NUCLEOTIDE SEQUENCE</scope>
    <source>
        <strain evidence="16">2015oxa</strain>
    </source>
</reference>
<dbReference type="Pfam" id="PF00593">
    <property type="entry name" value="TonB_dep_Rec_b-barrel"/>
    <property type="match status" value="1"/>
</dbReference>